<proteinExistence type="predicted"/>
<comment type="caution">
    <text evidence="2">The sequence shown here is derived from an EMBL/GenBank/DDBJ whole genome shotgun (WGS) entry which is preliminary data.</text>
</comment>
<reference evidence="2" key="1">
    <citation type="submission" date="2021-02" db="EMBL/GenBank/DDBJ databases">
        <authorList>
            <person name="Nowell W R."/>
        </authorList>
    </citation>
    <scope>NUCLEOTIDE SEQUENCE</scope>
</reference>
<dbReference type="Proteomes" id="UP000677228">
    <property type="component" value="Unassembled WGS sequence"/>
</dbReference>
<dbReference type="EMBL" id="CAJOBA010052911">
    <property type="protein sequence ID" value="CAF4259704.1"/>
    <property type="molecule type" value="Genomic_DNA"/>
</dbReference>
<dbReference type="AlphaFoldDB" id="A0A8S2SYQ5"/>
<protein>
    <submittedName>
        <fullName evidence="2">Uncharacterized protein</fullName>
    </submittedName>
</protein>
<dbReference type="Proteomes" id="UP000682733">
    <property type="component" value="Unassembled WGS sequence"/>
</dbReference>
<organism evidence="2 3">
    <name type="scientific">Didymodactylos carnosus</name>
    <dbReference type="NCBI Taxonomy" id="1234261"/>
    <lineage>
        <taxon>Eukaryota</taxon>
        <taxon>Metazoa</taxon>
        <taxon>Spiralia</taxon>
        <taxon>Gnathifera</taxon>
        <taxon>Rotifera</taxon>
        <taxon>Eurotatoria</taxon>
        <taxon>Bdelloidea</taxon>
        <taxon>Philodinida</taxon>
        <taxon>Philodinidae</taxon>
        <taxon>Didymodactylos</taxon>
    </lineage>
</organism>
<gene>
    <name evidence="1" type="ORF">OVA965_LOCUS35507</name>
    <name evidence="2" type="ORF">TMI583_LOCUS36476</name>
</gene>
<evidence type="ECO:0000313" key="3">
    <source>
        <dbReference type="Proteomes" id="UP000682733"/>
    </source>
</evidence>
<dbReference type="EMBL" id="CAJNOK010031034">
    <property type="protein sequence ID" value="CAF1467282.1"/>
    <property type="molecule type" value="Genomic_DNA"/>
</dbReference>
<evidence type="ECO:0000313" key="2">
    <source>
        <dbReference type="EMBL" id="CAF4259704.1"/>
    </source>
</evidence>
<sequence>MVAVDGMSRNIDAIAGKNRYYATVTTREYREALKVLEDAAACKLNYSNRTYADAIEKLIVRNSEYDSALLCGKNEDNYYHLELRKFYADHRILDSEKKIIINYMLHCLPDLEKGIYRPAVTLISNDDDLVSFFKFYNGSGRENIDKDAGGMYAIIKNMEFGGMMSIRQSVIDPEAAEMSLYLREFLQNKKVGARLISRLLRKCFLEIEYPLSALNFVFRPWNERINSIFSKLNGTIFGAAVNSENENIANYGTISREFYVKKLTENGDAINQIAGFLPCTKQKRK</sequence>
<name>A0A8S2SYQ5_9BILA</name>
<accession>A0A8S2SYQ5</accession>
<evidence type="ECO:0000313" key="1">
    <source>
        <dbReference type="EMBL" id="CAF1467282.1"/>
    </source>
</evidence>